<dbReference type="SUPFAM" id="SSF51905">
    <property type="entry name" value="FAD/NAD(P)-binding domain"/>
    <property type="match status" value="1"/>
</dbReference>
<evidence type="ECO:0000313" key="8">
    <source>
        <dbReference type="Proteomes" id="UP001385499"/>
    </source>
</evidence>
<feature type="domain" description="FAD-binding" evidence="6">
    <location>
        <begin position="5"/>
        <end position="350"/>
    </location>
</feature>
<dbReference type="InterPro" id="IPR050493">
    <property type="entry name" value="FAD-dep_Monooxygenase_BioMet"/>
</dbReference>
<dbReference type="InterPro" id="IPR002938">
    <property type="entry name" value="FAD-bd"/>
</dbReference>
<keyword evidence="4" id="KW-0560">Oxidoreductase</keyword>
<evidence type="ECO:0000256" key="2">
    <source>
        <dbReference type="ARBA" id="ARBA00022630"/>
    </source>
</evidence>
<reference evidence="7 8" key="1">
    <citation type="submission" date="2024-02" db="EMBL/GenBank/DDBJ databases">
        <title>Roseibium algae sp. nov., isolated from marine alga (Grateloupia sp.), showing potential in myo-inositol conversion.</title>
        <authorList>
            <person name="Wang Y."/>
        </authorList>
    </citation>
    <scope>NUCLEOTIDE SEQUENCE [LARGE SCALE GENOMIC DNA]</scope>
    <source>
        <strain evidence="7 8">H3510</strain>
    </source>
</reference>
<evidence type="ECO:0000256" key="3">
    <source>
        <dbReference type="ARBA" id="ARBA00022827"/>
    </source>
</evidence>
<dbReference type="PANTHER" id="PTHR13789:SF318">
    <property type="entry name" value="GERANYLGERANYL DIPHOSPHATE REDUCTASE"/>
    <property type="match status" value="1"/>
</dbReference>
<comment type="caution">
    <text evidence="7">The sequence shown here is derived from an EMBL/GenBank/DDBJ whole genome shotgun (WGS) entry which is preliminary data.</text>
</comment>
<gene>
    <name evidence="7" type="ORF">V6575_15640</name>
</gene>
<name>A0ABU8TNY0_9HYPH</name>
<organism evidence="7 8">
    <name type="scientific">Roseibium algae</name>
    <dbReference type="NCBI Taxonomy" id="3123038"/>
    <lineage>
        <taxon>Bacteria</taxon>
        <taxon>Pseudomonadati</taxon>
        <taxon>Pseudomonadota</taxon>
        <taxon>Alphaproteobacteria</taxon>
        <taxon>Hyphomicrobiales</taxon>
        <taxon>Stappiaceae</taxon>
        <taxon>Roseibium</taxon>
    </lineage>
</organism>
<evidence type="ECO:0000313" key="7">
    <source>
        <dbReference type="EMBL" id="MEJ8475528.1"/>
    </source>
</evidence>
<protein>
    <submittedName>
        <fullName evidence="7">FAD-dependent monooxygenase</fullName>
    </submittedName>
</protein>
<keyword evidence="8" id="KW-1185">Reference proteome</keyword>
<dbReference type="Proteomes" id="UP001385499">
    <property type="component" value="Unassembled WGS sequence"/>
</dbReference>
<dbReference type="SUPFAM" id="SSF54373">
    <property type="entry name" value="FAD-linked reductases, C-terminal domain"/>
    <property type="match status" value="1"/>
</dbReference>
<dbReference type="Gene3D" id="3.50.50.60">
    <property type="entry name" value="FAD/NAD(P)-binding domain"/>
    <property type="match status" value="1"/>
</dbReference>
<accession>A0ABU8TNY0</accession>
<evidence type="ECO:0000256" key="4">
    <source>
        <dbReference type="ARBA" id="ARBA00023002"/>
    </source>
</evidence>
<comment type="cofactor">
    <cofactor evidence="1">
        <name>FAD</name>
        <dbReference type="ChEBI" id="CHEBI:57692"/>
    </cofactor>
</comment>
<keyword evidence="5 7" id="KW-0503">Monooxygenase</keyword>
<evidence type="ECO:0000256" key="5">
    <source>
        <dbReference type="ARBA" id="ARBA00023033"/>
    </source>
</evidence>
<dbReference type="EMBL" id="JBAKIA010000011">
    <property type="protein sequence ID" value="MEJ8475528.1"/>
    <property type="molecule type" value="Genomic_DNA"/>
</dbReference>
<dbReference type="Pfam" id="PF01494">
    <property type="entry name" value="FAD_binding_3"/>
    <property type="match status" value="1"/>
</dbReference>
<dbReference type="PANTHER" id="PTHR13789">
    <property type="entry name" value="MONOOXYGENASE"/>
    <property type="match status" value="1"/>
</dbReference>
<dbReference type="GO" id="GO:0004497">
    <property type="term" value="F:monooxygenase activity"/>
    <property type="evidence" value="ECO:0007669"/>
    <property type="project" value="UniProtKB-KW"/>
</dbReference>
<evidence type="ECO:0000259" key="6">
    <source>
        <dbReference type="Pfam" id="PF01494"/>
    </source>
</evidence>
<proteinExistence type="predicted"/>
<dbReference type="InterPro" id="IPR036188">
    <property type="entry name" value="FAD/NAD-bd_sf"/>
</dbReference>
<sequence length="395" mass="42551">MTGPIVIIGAGIGGLAAAIALARIGHSVLVLERMAEITEVGAGLQLSPNACHCLEHLGLLDTVKSVAFAPASIRIRSARNGKDLNRIALGETIARQHGAPYLLVHRADLQRALYAKALSMEGVALRFGVNFKDTVSDQRGDLTVNCQAADGSGLSFPAAALIGADGVWSKVRETIPNHETARFSGRTAYRATLPAAQIDADLLTDTHIWLGSNAHLIHYPIKNHSEFNIVAVVSEDWNEETWSAAASREQLLQRFSKWSPSAKRILEQPKNWLKWALCGVPAAGPWVSGKTALLGDAAHAMLPFAAQGAAMAIEDGLELAAAITPQTNDMAASLKTYEQNRVQRVIKVQRTAEKNGQIYHMQGPLALGRDTVLKLSSQQSLAARTDWIYSWKPPA</sequence>
<keyword evidence="3" id="KW-0274">FAD</keyword>
<dbReference type="RefSeq" id="WP_340275644.1">
    <property type="nucleotide sequence ID" value="NZ_JBAKIA010000011.1"/>
</dbReference>
<dbReference type="PRINTS" id="PR00420">
    <property type="entry name" value="RNGMNOXGNASE"/>
</dbReference>
<evidence type="ECO:0000256" key="1">
    <source>
        <dbReference type="ARBA" id="ARBA00001974"/>
    </source>
</evidence>
<keyword evidence="2" id="KW-0285">Flavoprotein</keyword>